<evidence type="ECO:0000313" key="1">
    <source>
        <dbReference type="EMBL" id="PRQ48897.1"/>
    </source>
</evidence>
<name>A0A2P6RR74_ROSCH</name>
<accession>A0A2P6RR74</accession>
<comment type="caution">
    <text evidence="1">The sequence shown here is derived from an EMBL/GenBank/DDBJ whole genome shotgun (WGS) entry which is preliminary data.</text>
</comment>
<sequence length="180" mass="19419">MVGIYTHTLSLSLVGATLPPRFGAASTPRHLSLSLSVSLLSSLLSVSSAPSRSLSSLSPPYRANLHSFSPIRANLISAGRERCLVSRPLKPHSKPLQLLLSPKSVIPIPTTKTRTSPRAPRAYCRVQFSLSSIEMPSLSHLVVKADAFMLPDDDAFCLILPFSLTSDVDRCVEKRSIAIG</sequence>
<dbReference type="Gramene" id="PRQ48897">
    <property type="protein sequence ID" value="PRQ48897"/>
    <property type="gene ID" value="RchiOBHm_Chr2g0115851"/>
</dbReference>
<protein>
    <submittedName>
        <fullName evidence="1">Uncharacterized protein</fullName>
    </submittedName>
</protein>
<keyword evidence="2" id="KW-1185">Reference proteome</keyword>
<proteinExistence type="predicted"/>
<gene>
    <name evidence="1" type="ORF">RchiOBHm_Chr2g0115851</name>
</gene>
<evidence type="ECO:0000313" key="2">
    <source>
        <dbReference type="Proteomes" id="UP000238479"/>
    </source>
</evidence>
<dbReference type="EMBL" id="PDCK01000040">
    <property type="protein sequence ID" value="PRQ48897.1"/>
    <property type="molecule type" value="Genomic_DNA"/>
</dbReference>
<organism evidence="1 2">
    <name type="scientific">Rosa chinensis</name>
    <name type="common">China rose</name>
    <dbReference type="NCBI Taxonomy" id="74649"/>
    <lineage>
        <taxon>Eukaryota</taxon>
        <taxon>Viridiplantae</taxon>
        <taxon>Streptophyta</taxon>
        <taxon>Embryophyta</taxon>
        <taxon>Tracheophyta</taxon>
        <taxon>Spermatophyta</taxon>
        <taxon>Magnoliopsida</taxon>
        <taxon>eudicotyledons</taxon>
        <taxon>Gunneridae</taxon>
        <taxon>Pentapetalae</taxon>
        <taxon>rosids</taxon>
        <taxon>fabids</taxon>
        <taxon>Rosales</taxon>
        <taxon>Rosaceae</taxon>
        <taxon>Rosoideae</taxon>
        <taxon>Rosoideae incertae sedis</taxon>
        <taxon>Rosa</taxon>
    </lineage>
</organism>
<reference evidence="1 2" key="1">
    <citation type="journal article" date="2018" name="Nat. Genet.">
        <title>The Rosa genome provides new insights in the design of modern roses.</title>
        <authorList>
            <person name="Bendahmane M."/>
        </authorList>
    </citation>
    <scope>NUCLEOTIDE SEQUENCE [LARGE SCALE GENOMIC DNA]</scope>
    <source>
        <strain evidence="2">cv. Old Blush</strain>
    </source>
</reference>
<dbReference type="Proteomes" id="UP000238479">
    <property type="component" value="Chromosome 2"/>
</dbReference>
<dbReference type="AlphaFoldDB" id="A0A2P6RR74"/>